<dbReference type="AlphaFoldDB" id="A0A2P7EF66"/>
<keyword evidence="2" id="KW-1185">Reference proteome</keyword>
<dbReference type="RefSeq" id="WP_106499663.1">
    <property type="nucleotide sequence ID" value="NZ_PXVC01000017.1"/>
</dbReference>
<protein>
    <submittedName>
        <fullName evidence="1">Uncharacterized protein</fullName>
    </submittedName>
</protein>
<dbReference type="Proteomes" id="UP000240206">
    <property type="component" value="Unassembled WGS sequence"/>
</dbReference>
<evidence type="ECO:0000313" key="1">
    <source>
        <dbReference type="EMBL" id="PSI01863.1"/>
    </source>
</evidence>
<gene>
    <name evidence="1" type="ORF">C7K08_05600</name>
</gene>
<organism evidence="1 2">
    <name type="scientific">Synechococcus lacustris str. Tous</name>
    <dbReference type="NCBI Taxonomy" id="1910958"/>
    <lineage>
        <taxon>Bacteria</taxon>
        <taxon>Bacillati</taxon>
        <taxon>Cyanobacteriota</taxon>
        <taxon>Cyanophyceae</taxon>
        <taxon>Synechococcales</taxon>
        <taxon>Synechococcaceae</taxon>
        <taxon>Synechococcus</taxon>
    </lineage>
</organism>
<comment type="caution">
    <text evidence="1">The sequence shown here is derived from an EMBL/GenBank/DDBJ whole genome shotgun (WGS) entry which is preliminary data.</text>
</comment>
<reference evidence="2" key="1">
    <citation type="submission" date="2018-03" db="EMBL/GenBank/DDBJ databases">
        <title>Ecological and genomic features of two cosmopolitan and abundant freshwater picocyanobacteria.</title>
        <authorList>
            <person name="Cabello-Yeves P.J."/>
            <person name="Picazo A."/>
            <person name="Camacho A."/>
            <person name="Callieri C."/>
            <person name="Rosselli R."/>
            <person name="Roda-Garcia J."/>
            <person name="Coutinho F.H."/>
            <person name="Rodriguez-Valera F."/>
        </authorList>
    </citation>
    <scope>NUCLEOTIDE SEQUENCE [LARGE SCALE GENOMIC DNA]</scope>
    <source>
        <strain evidence="2">Tous</strain>
    </source>
</reference>
<evidence type="ECO:0000313" key="2">
    <source>
        <dbReference type="Proteomes" id="UP000240206"/>
    </source>
</evidence>
<dbReference type="STRING" id="1910958.BTM30_09650"/>
<sequence>MALDLNDPDLEFADLVYAYQSWVLAVLNDEKLNPEGDKLNNEDIAEDAMNALRFLPSEVTSAVETTLARAYEVDAEELADLLFPED</sequence>
<name>A0A2P7EF66_9SYNE</name>
<dbReference type="EMBL" id="PXVC01000017">
    <property type="protein sequence ID" value="PSI01863.1"/>
    <property type="molecule type" value="Genomic_DNA"/>
</dbReference>
<accession>A0A2P7EF66</accession>
<proteinExistence type="predicted"/>